<dbReference type="PANTHER" id="PTHR47447:SF17">
    <property type="entry name" value="OS12G0638900 PROTEIN"/>
    <property type="match status" value="1"/>
</dbReference>
<feature type="repeat" description="PPR" evidence="3">
    <location>
        <begin position="675"/>
        <end position="709"/>
    </location>
</feature>
<feature type="compositionally biased region" description="Polar residues" evidence="4">
    <location>
        <begin position="350"/>
        <end position="365"/>
    </location>
</feature>
<name>A0A0D6R6M9_ARACU</name>
<dbReference type="InterPro" id="IPR036063">
    <property type="entry name" value="Smr_dom_sf"/>
</dbReference>
<feature type="repeat" description="PPR" evidence="3">
    <location>
        <begin position="500"/>
        <end position="534"/>
    </location>
</feature>
<dbReference type="AlphaFoldDB" id="A0A0D6R6M9"/>
<comment type="similarity">
    <text evidence="1">Belongs to the PPR family. P subfamily.</text>
</comment>
<dbReference type="InterPro" id="IPR002625">
    <property type="entry name" value="Smr_dom"/>
</dbReference>
<evidence type="ECO:0000256" key="4">
    <source>
        <dbReference type="SAM" id="MobiDB-lite"/>
    </source>
</evidence>
<feature type="repeat" description="PPR" evidence="3">
    <location>
        <begin position="605"/>
        <end position="639"/>
    </location>
</feature>
<dbReference type="NCBIfam" id="TIGR00756">
    <property type="entry name" value="PPR"/>
    <property type="match status" value="7"/>
</dbReference>
<feature type="repeat" description="PPR" evidence="3">
    <location>
        <begin position="465"/>
        <end position="499"/>
    </location>
</feature>
<dbReference type="SUPFAM" id="SSF48452">
    <property type="entry name" value="TPR-like"/>
    <property type="match status" value="1"/>
</dbReference>
<feature type="compositionally biased region" description="Basic and acidic residues" evidence="4">
    <location>
        <begin position="84"/>
        <end position="96"/>
    </location>
</feature>
<feature type="repeat" description="PPR" evidence="3">
    <location>
        <begin position="430"/>
        <end position="464"/>
    </location>
</feature>
<dbReference type="InterPro" id="IPR002885">
    <property type="entry name" value="PPR_rpt"/>
</dbReference>
<feature type="region of interest" description="Disordered" evidence="4">
    <location>
        <begin position="302"/>
        <end position="365"/>
    </location>
</feature>
<feature type="repeat" description="PPR" evidence="3">
    <location>
        <begin position="640"/>
        <end position="674"/>
    </location>
</feature>
<dbReference type="PROSITE" id="PS50828">
    <property type="entry name" value="SMR"/>
    <property type="match status" value="1"/>
</dbReference>
<feature type="region of interest" description="Disordered" evidence="4">
    <location>
        <begin position="26"/>
        <end position="115"/>
    </location>
</feature>
<dbReference type="SMART" id="SM00463">
    <property type="entry name" value="SMR"/>
    <property type="match status" value="1"/>
</dbReference>
<feature type="region of interest" description="Disordered" evidence="4">
    <location>
        <begin position="140"/>
        <end position="208"/>
    </location>
</feature>
<sequence length="927" mass="102758">MLRSKQLLPFAKGARSFLVSGVRNNPVDGGSAPCPEDDNAIPKSHFNSSTTHRYSHLPSSKYSNANDNYSNSRYEVPPEAPFSRTEKDVLRQESARGVKVQNVTEQGRSYPTAVPDNSYGGGLKIAEQLSVLSNSRETACTGNNVRSKQPLGNAGALRRKPKSTNLSSRSFSVTSEENTGVHKQNVPEGSNSSLETQRTSQGYVERPQYAKFRKGAPSVRPECLAGVQKHKQQYFSPNSAKHVYSKGYCSTANAEVKLVSQPDPACFSKIDELSGNELLCNGSSQVSQTSSASCHYVGSKVDSDGSSKWSTSNTTDQSNPGKFLTDGKNNLGQPESRRRGMNKGHAQGNKKINSNVSQCSSVPAKGNSVQQVSSILRQMRWGPAAEKALANLNVKLNVFQVNQVLKQQQEPGLALNFFNWAKRQAGFKHDEHSYTTMIGILGRARKFEAIDVLLDEMQKDGCEPTVVTYNRLIHCYGRANHINAALNIFHQMQLAGCRPDRVTYCTLIDIHAKAGYLDKAMEMYEKMQQVGLSPDTFTYSVIINCLGKAGELSDAYKLFCEMIEQGHVPNLVTYNIIIDLHAKARKYSTALKLYTDMQNAGFQPDQVTYNIVMDVLGQCGHIEEAEAVFMEMQQAGWTPDEPVYGLLVDMWGKAGNVQKASHWYSKMLKSGLRPNVPTCNSLLSAFLRAHMYGDAHMVIQTMLRLNLDPSLQTYTLLLSCCTSSVCQQDMDLFSRLLANTGHPAHSFLVSLPAAEPGGQNIRRHAANFFNLMHSEDQESKRGFADAITNFLYKSDLKEEAGFVWEVAMEKNLYPHAITLKAPKYWSINLHVMSMGTALVALSRTLTFFRERMLVSGVEPERIDIITGWGRRSRVMGSSLVKQSVEHVLNIFGSPFSVENGNSGCFVGFGKPLIEWLHESPLERMHLL</sequence>
<organism evidence="6">
    <name type="scientific">Araucaria cunninghamii</name>
    <name type="common">Hoop pine</name>
    <name type="synonym">Moreton Bay pine</name>
    <dbReference type="NCBI Taxonomy" id="56994"/>
    <lineage>
        <taxon>Eukaryota</taxon>
        <taxon>Viridiplantae</taxon>
        <taxon>Streptophyta</taxon>
        <taxon>Embryophyta</taxon>
        <taxon>Tracheophyta</taxon>
        <taxon>Spermatophyta</taxon>
        <taxon>Pinopsida</taxon>
        <taxon>Pinidae</taxon>
        <taxon>Conifers II</taxon>
        <taxon>Araucariales</taxon>
        <taxon>Araucariaceae</taxon>
        <taxon>Araucaria</taxon>
    </lineage>
</organism>
<feature type="compositionally biased region" description="Polar residues" evidence="4">
    <location>
        <begin position="163"/>
        <end position="202"/>
    </location>
</feature>
<dbReference type="Pfam" id="PF01535">
    <property type="entry name" value="PPR"/>
    <property type="match status" value="2"/>
</dbReference>
<evidence type="ECO:0000256" key="1">
    <source>
        <dbReference type="ARBA" id="ARBA00007626"/>
    </source>
</evidence>
<proteinExistence type="inferred from homology"/>
<feature type="compositionally biased region" description="Polar residues" evidence="4">
    <location>
        <begin position="304"/>
        <end position="320"/>
    </location>
</feature>
<evidence type="ECO:0000313" key="6">
    <source>
        <dbReference type="EMBL" id="JAG97545.1"/>
    </source>
</evidence>
<evidence type="ECO:0000256" key="2">
    <source>
        <dbReference type="ARBA" id="ARBA00022737"/>
    </source>
</evidence>
<dbReference type="SUPFAM" id="SSF160443">
    <property type="entry name" value="SMR domain-like"/>
    <property type="match status" value="1"/>
</dbReference>
<feature type="compositionally biased region" description="Polar residues" evidence="4">
    <location>
        <begin position="45"/>
        <end position="73"/>
    </location>
</feature>
<dbReference type="Gene3D" id="1.25.40.10">
    <property type="entry name" value="Tetratricopeptide repeat domain"/>
    <property type="match status" value="3"/>
</dbReference>
<protein>
    <recommendedName>
        <fullName evidence="5">Smr domain-containing protein</fullName>
    </recommendedName>
</protein>
<reference evidence="6" key="1">
    <citation type="submission" date="2015-03" db="EMBL/GenBank/DDBJ databases">
        <title>A transcriptome of Araucaria cunninghamii, an australian fine timber species.</title>
        <authorList>
            <person name="Jing Yi C.J.Y."/>
            <person name="Yin San L.Y.S."/>
            <person name="Abdul Karim S.S."/>
            <person name="Wan Azmi N.N."/>
            <person name="Hercus R.R."/>
            <person name="Croft L.L."/>
        </authorList>
    </citation>
    <scope>NUCLEOTIDE SEQUENCE</scope>
    <source>
        <strain evidence="6">MI0301</strain>
        <tissue evidence="6">Leaf</tissue>
    </source>
</reference>
<dbReference type="InterPro" id="IPR011990">
    <property type="entry name" value="TPR-like_helical_dom_sf"/>
</dbReference>
<accession>A0A0D6R6M9</accession>
<dbReference type="Pfam" id="PF13041">
    <property type="entry name" value="PPR_2"/>
    <property type="match status" value="3"/>
</dbReference>
<keyword evidence="2" id="KW-0677">Repeat</keyword>
<dbReference type="Pfam" id="PF12854">
    <property type="entry name" value="PPR_1"/>
    <property type="match status" value="1"/>
</dbReference>
<evidence type="ECO:0000259" key="5">
    <source>
        <dbReference type="PROSITE" id="PS50828"/>
    </source>
</evidence>
<dbReference type="PROSITE" id="PS51375">
    <property type="entry name" value="PPR"/>
    <property type="match status" value="8"/>
</dbReference>
<feature type="repeat" description="PPR" evidence="3">
    <location>
        <begin position="535"/>
        <end position="569"/>
    </location>
</feature>
<feature type="domain" description="Smr" evidence="5">
    <location>
        <begin position="827"/>
        <end position="907"/>
    </location>
</feature>
<dbReference type="EMBL" id="GCKF01032575">
    <property type="protein sequence ID" value="JAG97545.1"/>
    <property type="molecule type" value="Transcribed_RNA"/>
</dbReference>
<feature type="repeat" description="PPR" evidence="3">
    <location>
        <begin position="570"/>
        <end position="604"/>
    </location>
</feature>
<dbReference type="PANTHER" id="PTHR47447">
    <property type="entry name" value="OS03G0856100 PROTEIN"/>
    <property type="match status" value="1"/>
</dbReference>
<evidence type="ECO:0000256" key="3">
    <source>
        <dbReference type="PROSITE-ProRule" id="PRU00708"/>
    </source>
</evidence>